<accession>A0ABR5VGS7</accession>
<dbReference type="PROSITE" id="PS00715">
    <property type="entry name" value="SIGMA70_1"/>
    <property type="match status" value="1"/>
</dbReference>
<evidence type="ECO:0000313" key="8">
    <source>
        <dbReference type="EMBL" id="KXX64926.1"/>
    </source>
</evidence>
<comment type="caution">
    <text evidence="8">The sequence shown here is derived from an EMBL/GenBank/DDBJ whole genome shotgun (WGS) entry which is preliminary data.</text>
</comment>
<reference evidence="8 9" key="1">
    <citation type="submission" date="2016-02" db="EMBL/GenBank/DDBJ databases">
        <title>Genome sequence of Marichromatium gracile YL-28, a purple sulfur bacterium.</title>
        <authorList>
            <person name="Zhao C."/>
            <person name="Hong X."/>
            <person name="Chen S."/>
            <person name="Yang S."/>
        </authorList>
    </citation>
    <scope>NUCLEOTIDE SEQUENCE [LARGE SCALE GENOMIC DNA]</scope>
    <source>
        <strain evidence="8 9">YL28</strain>
    </source>
</reference>
<dbReference type="Pfam" id="PF04539">
    <property type="entry name" value="Sigma70_r3"/>
    <property type="match status" value="1"/>
</dbReference>
<evidence type="ECO:0000313" key="9">
    <source>
        <dbReference type="Proteomes" id="UP000075766"/>
    </source>
</evidence>
<dbReference type="InterPro" id="IPR028617">
    <property type="entry name" value="Sigma70_FliA"/>
</dbReference>
<keyword evidence="3 6" id="KW-0731">Sigma factor</keyword>
<evidence type="ECO:0000256" key="4">
    <source>
        <dbReference type="ARBA" id="ARBA00023125"/>
    </source>
</evidence>
<evidence type="ECO:0000256" key="3">
    <source>
        <dbReference type="ARBA" id="ARBA00023082"/>
    </source>
</evidence>
<dbReference type="Pfam" id="PF04545">
    <property type="entry name" value="Sigma70_r4"/>
    <property type="match status" value="1"/>
</dbReference>
<dbReference type="Gene3D" id="1.20.140.160">
    <property type="match status" value="1"/>
</dbReference>
<dbReference type="PANTHER" id="PTHR30385">
    <property type="entry name" value="SIGMA FACTOR F FLAGELLAR"/>
    <property type="match status" value="1"/>
</dbReference>
<feature type="short sequence motif" description="Interaction with polymerase core subunit RpoC" evidence="6">
    <location>
        <begin position="48"/>
        <end position="51"/>
    </location>
</feature>
<dbReference type="NCBIfam" id="NF005413">
    <property type="entry name" value="PRK06986.1"/>
    <property type="match status" value="1"/>
</dbReference>
<dbReference type="Gene3D" id="1.10.1740.10">
    <property type="match status" value="1"/>
</dbReference>
<name>A0ABR5VGS7_MARGR</name>
<keyword evidence="5 6" id="KW-0804">Transcription</keyword>
<dbReference type="Proteomes" id="UP000075766">
    <property type="component" value="Unassembled WGS sequence"/>
</dbReference>
<evidence type="ECO:0000256" key="1">
    <source>
        <dbReference type="ARBA" id="ARBA00022490"/>
    </source>
</evidence>
<evidence type="ECO:0000256" key="2">
    <source>
        <dbReference type="ARBA" id="ARBA00023015"/>
    </source>
</evidence>
<dbReference type="SUPFAM" id="SSF88946">
    <property type="entry name" value="Sigma2 domain of RNA polymerase sigma factors"/>
    <property type="match status" value="1"/>
</dbReference>
<keyword evidence="4 6" id="KW-0238">DNA-binding</keyword>
<dbReference type="InterPro" id="IPR012845">
    <property type="entry name" value="RNA_pol_sigma_FliA_WhiG"/>
</dbReference>
<keyword evidence="2 6" id="KW-0805">Transcription regulation</keyword>
<evidence type="ECO:0000256" key="6">
    <source>
        <dbReference type="HAMAP-Rule" id="MF_00962"/>
    </source>
</evidence>
<dbReference type="PRINTS" id="PR00046">
    <property type="entry name" value="SIGMA70FCT"/>
</dbReference>
<dbReference type="NCBIfam" id="TIGR02937">
    <property type="entry name" value="sigma70-ECF"/>
    <property type="match status" value="1"/>
</dbReference>
<feature type="domain" description="RNA polymerase sigma-70" evidence="7">
    <location>
        <begin position="48"/>
        <end position="61"/>
    </location>
</feature>
<dbReference type="InterPro" id="IPR014284">
    <property type="entry name" value="RNA_pol_sigma-70_dom"/>
</dbReference>
<protein>
    <recommendedName>
        <fullName evidence="6">RNA polymerase sigma factor FliA</fullName>
    </recommendedName>
    <alternativeName>
        <fullName evidence="6">RNA polymerase sigma factor for flagellar operon</fullName>
    </alternativeName>
    <alternativeName>
        <fullName evidence="6">Sigma F</fullName>
    </alternativeName>
    <alternativeName>
        <fullName evidence="6">Sigma-28</fullName>
    </alternativeName>
</protein>
<dbReference type="Pfam" id="PF04542">
    <property type="entry name" value="Sigma70_r2"/>
    <property type="match status" value="1"/>
</dbReference>
<dbReference type="InterPro" id="IPR000943">
    <property type="entry name" value="RNA_pol_sigma70"/>
</dbReference>
<dbReference type="RefSeq" id="WP_062274677.1">
    <property type="nucleotide sequence ID" value="NZ_LSYU01000044.1"/>
</dbReference>
<dbReference type="NCBIfam" id="TIGR02479">
    <property type="entry name" value="FliA_WhiG"/>
    <property type="match status" value="1"/>
</dbReference>
<dbReference type="InterPro" id="IPR013324">
    <property type="entry name" value="RNA_pol_sigma_r3/r4-like"/>
</dbReference>
<feature type="region of interest" description="Sigma-70 factor domain-2" evidence="6">
    <location>
        <begin position="21"/>
        <end position="93"/>
    </location>
</feature>
<dbReference type="InterPro" id="IPR013325">
    <property type="entry name" value="RNA_pol_sigma_r2"/>
</dbReference>
<comment type="caution">
    <text evidence="6">Lacks conserved residue(s) required for the propagation of feature annotation.</text>
</comment>
<organism evidence="8 9">
    <name type="scientific">Marichromatium gracile</name>
    <name type="common">Chromatium gracile</name>
    <dbReference type="NCBI Taxonomy" id="1048"/>
    <lineage>
        <taxon>Bacteria</taxon>
        <taxon>Pseudomonadati</taxon>
        <taxon>Pseudomonadota</taxon>
        <taxon>Gammaproteobacteria</taxon>
        <taxon>Chromatiales</taxon>
        <taxon>Chromatiaceae</taxon>
        <taxon>Marichromatium</taxon>
    </lineage>
</organism>
<gene>
    <name evidence="6 8" type="primary">fliA</name>
    <name evidence="8" type="ORF">AY586_02030</name>
</gene>
<dbReference type="HAMAP" id="MF_00962">
    <property type="entry name" value="Sigma70_FliA"/>
    <property type="match status" value="1"/>
</dbReference>
<feature type="DNA-binding region" description="H-T-H motif" evidence="6">
    <location>
        <begin position="210"/>
        <end position="229"/>
    </location>
</feature>
<dbReference type="EMBL" id="LSYU01000044">
    <property type="protein sequence ID" value="KXX64926.1"/>
    <property type="molecule type" value="Genomic_DNA"/>
</dbReference>
<dbReference type="SUPFAM" id="SSF88659">
    <property type="entry name" value="Sigma3 and sigma4 domains of RNA polymerase sigma factors"/>
    <property type="match status" value="2"/>
</dbReference>
<evidence type="ECO:0000256" key="5">
    <source>
        <dbReference type="ARBA" id="ARBA00023163"/>
    </source>
</evidence>
<keyword evidence="9" id="KW-1185">Reference proteome</keyword>
<dbReference type="PANTHER" id="PTHR30385:SF7">
    <property type="entry name" value="RNA POLYMERASE SIGMA FACTOR FLIA"/>
    <property type="match status" value="1"/>
</dbReference>
<comment type="subcellular location">
    <subcellularLocation>
        <location evidence="6">Cytoplasm</location>
    </subcellularLocation>
</comment>
<dbReference type="InterPro" id="IPR007624">
    <property type="entry name" value="RNA_pol_sigma70_r3"/>
</dbReference>
<dbReference type="InterPro" id="IPR007627">
    <property type="entry name" value="RNA_pol_sigma70_r2"/>
</dbReference>
<feature type="region of interest" description="Sigma-70 factor domain-4" evidence="6">
    <location>
        <begin position="188"/>
        <end position="236"/>
    </location>
</feature>
<evidence type="ECO:0000259" key="7">
    <source>
        <dbReference type="PROSITE" id="PS00715"/>
    </source>
</evidence>
<comment type="similarity">
    <text evidence="6">Belongs to the sigma-70 factor family. FliA subfamily.</text>
</comment>
<dbReference type="InterPro" id="IPR007630">
    <property type="entry name" value="RNA_pol_sigma70_r4"/>
</dbReference>
<keyword evidence="1 6" id="KW-0963">Cytoplasm</keyword>
<proteinExistence type="inferred from homology"/>
<dbReference type="CDD" id="cd06171">
    <property type="entry name" value="Sigma70_r4"/>
    <property type="match status" value="1"/>
</dbReference>
<dbReference type="PIRSF" id="PIRSF000770">
    <property type="entry name" value="RNA_pol_sigma-SigE/K"/>
    <property type="match status" value="1"/>
</dbReference>
<sequence>MMAPKRPLQGYPSLVDRPDELVAANVDLVQRIAHHLAARLPPSVQLDDLVQSGMVGLIEAARQFQAGQGATFATYATIRIRGAMIDELRRADWTPRSVHRNTRRIAAAIREVETREGRAASDAEVAAELEIGLADYHAMLQDSASANVLGLEDLGGPEVEADRWLAGTEDSPPEQLAQAQFRLALAQALGGLPERERLVMNLYYNEALNLREIGAVLGITESRVSQIRSQALHRLRSRLSDWTGEGSESLL</sequence>
<comment type="function">
    <text evidence="6">Sigma factors are initiation factors that promote the attachment of RNA polymerase to specific initiation sites and are then released. This sigma factor controls the expression of flagella-related genes.</text>
</comment>